<dbReference type="EMBL" id="JAUSVX010000018">
    <property type="protein sequence ID" value="MDQ0473762.1"/>
    <property type="molecule type" value="Genomic_DNA"/>
</dbReference>
<dbReference type="Gene3D" id="3.40.50.720">
    <property type="entry name" value="NAD(P)-binding Rossmann-like Domain"/>
    <property type="match status" value="1"/>
</dbReference>
<dbReference type="RefSeq" id="WP_307282385.1">
    <property type="nucleotide sequence ID" value="NZ_JAUSVX010000018.1"/>
</dbReference>
<dbReference type="SUPFAM" id="SSF51735">
    <property type="entry name" value="NAD(P)-binding Rossmann-fold domains"/>
    <property type="match status" value="1"/>
</dbReference>
<evidence type="ECO:0000259" key="1">
    <source>
        <dbReference type="Pfam" id="PF03447"/>
    </source>
</evidence>
<name>A0ABU0JKU7_9HYPH</name>
<reference evidence="3 4" key="1">
    <citation type="submission" date="2023-07" db="EMBL/GenBank/DDBJ databases">
        <title>Genomic Encyclopedia of Type Strains, Phase IV (KMG-IV): sequencing the most valuable type-strain genomes for metagenomic binning, comparative biology and taxonomic classification.</title>
        <authorList>
            <person name="Goeker M."/>
        </authorList>
    </citation>
    <scope>NUCLEOTIDE SEQUENCE [LARGE SCALE GENOMIC DNA]</scope>
    <source>
        <strain evidence="3 4">DSM 19619</strain>
    </source>
</reference>
<evidence type="ECO:0000259" key="2">
    <source>
        <dbReference type="Pfam" id="PF21135"/>
    </source>
</evidence>
<keyword evidence="4" id="KW-1185">Reference proteome</keyword>
<feature type="domain" description="Aspartate/homoserine dehydrogenase NAD-binding" evidence="1">
    <location>
        <begin position="25"/>
        <end position="155"/>
    </location>
</feature>
<evidence type="ECO:0000313" key="4">
    <source>
        <dbReference type="Proteomes" id="UP001242480"/>
    </source>
</evidence>
<dbReference type="PANTHER" id="PTHR37850:SF2">
    <property type="entry name" value="SAF DOMAIN PROTEIN"/>
    <property type="match status" value="1"/>
</dbReference>
<dbReference type="CDD" id="cd11616">
    <property type="entry name" value="SAF_DH_OX_like"/>
    <property type="match status" value="1"/>
</dbReference>
<dbReference type="InterPro" id="IPR036291">
    <property type="entry name" value="NAD(P)-bd_dom_sf"/>
</dbReference>
<proteinExistence type="predicted"/>
<accession>A0ABU0JKU7</accession>
<dbReference type="Pfam" id="PF03447">
    <property type="entry name" value="NAD_binding_3"/>
    <property type="match status" value="1"/>
</dbReference>
<organism evidence="3 4">
    <name type="scientific">Labrys wisconsinensis</name>
    <dbReference type="NCBI Taxonomy" id="425677"/>
    <lineage>
        <taxon>Bacteria</taxon>
        <taxon>Pseudomonadati</taxon>
        <taxon>Pseudomonadota</taxon>
        <taxon>Alphaproteobacteria</taxon>
        <taxon>Hyphomicrobiales</taxon>
        <taxon>Xanthobacteraceae</taxon>
        <taxon>Labrys</taxon>
    </lineage>
</organism>
<dbReference type="Pfam" id="PF21135">
    <property type="entry name" value="DRL_cat"/>
    <property type="match status" value="1"/>
</dbReference>
<dbReference type="Proteomes" id="UP001242480">
    <property type="component" value="Unassembled WGS sequence"/>
</dbReference>
<evidence type="ECO:0000313" key="3">
    <source>
        <dbReference type="EMBL" id="MDQ0473762.1"/>
    </source>
</evidence>
<dbReference type="PANTHER" id="PTHR37850">
    <property type="entry name" value="STRU PROTEIN"/>
    <property type="match status" value="1"/>
</dbReference>
<dbReference type="InterPro" id="IPR005106">
    <property type="entry name" value="Asp/hSer_DH_NAD-bd"/>
</dbReference>
<dbReference type="InterPro" id="IPR048423">
    <property type="entry name" value="DRL_cat"/>
</dbReference>
<comment type="caution">
    <text evidence="3">The sequence shown here is derived from an EMBL/GenBank/DDBJ whole genome shotgun (WGS) entry which is preliminary data.</text>
</comment>
<sequence length="441" mass="46497">MFPSFAADLAERVRARGPIVVGLVGAGQMGTDLIVQIALMHGLRIGAVAVRTRPQNAVEAALSAGHARGDLVEASSATAVDRAIEAGRIAITTDLDALAGAGRIEVVIDATGHPESGAQVALAAIRHGKHMVMLNVEADITIGRSLKAQADKAGVIYTGAAGDEPAAAVELVAFARALGLTVVAAGKGKNNALNFDAVPEDYEAEARARDMNPRMLVEFVDGTKTMVEMVALANATGLTPDRPGMHGPRATKDELADVFRLQGEGGVLSRKGVVDYTIGKGVAPGVFCVVEPTHPRVLERLTDLHVGKGPLFTLHRPYHLTSLETPLSAARAVLYGRADMQPLDHPVAETGAVAKRDLAPGTVLGRIGERDYRGWSMVWADARKARAVPIGLAEKARVTRPVKKGELLNHENCAVDETLTIVKLRRALDQADARFLPADAA</sequence>
<feature type="domain" description="Oxidoreductase DRL-like catalytic" evidence="2">
    <location>
        <begin position="162"/>
        <end position="325"/>
    </location>
</feature>
<protein>
    <submittedName>
        <fullName evidence="3">Homoserine dehydrogenase-like protein</fullName>
    </submittedName>
</protein>
<gene>
    <name evidence="3" type="ORF">QO011_006798</name>
</gene>